<evidence type="ECO:0000313" key="2">
    <source>
        <dbReference type="EMBL" id="GEU87368.1"/>
    </source>
</evidence>
<name>A0A6L2NM46_TANCI</name>
<comment type="caution">
    <text evidence="2">The sequence shown here is derived from an EMBL/GenBank/DDBJ whole genome shotgun (WGS) entry which is preliminary data.</text>
</comment>
<proteinExistence type="predicted"/>
<organism evidence="2">
    <name type="scientific">Tanacetum cinerariifolium</name>
    <name type="common">Dalmatian daisy</name>
    <name type="synonym">Chrysanthemum cinerariifolium</name>
    <dbReference type="NCBI Taxonomy" id="118510"/>
    <lineage>
        <taxon>Eukaryota</taxon>
        <taxon>Viridiplantae</taxon>
        <taxon>Streptophyta</taxon>
        <taxon>Embryophyta</taxon>
        <taxon>Tracheophyta</taxon>
        <taxon>Spermatophyta</taxon>
        <taxon>Magnoliopsida</taxon>
        <taxon>eudicotyledons</taxon>
        <taxon>Gunneridae</taxon>
        <taxon>Pentapetalae</taxon>
        <taxon>asterids</taxon>
        <taxon>campanulids</taxon>
        <taxon>Asterales</taxon>
        <taxon>Asteraceae</taxon>
        <taxon>Asteroideae</taxon>
        <taxon>Anthemideae</taxon>
        <taxon>Anthemidinae</taxon>
        <taxon>Tanacetum</taxon>
    </lineage>
</organism>
<dbReference type="EMBL" id="BKCJ010009525">
    <property type="protein sequence ID" value="GEU87368.1"/>
    <property type="molecule type" value="Genomic_DNA"/>
</dbReference>
<reference evidence="2" key="1">
    <citation type="journal article" date="2019" name="Sci. Rep.">
        <title>Draft genome of Tanacetum cinerariifolium, the natural source of mosquito coil.</title>
        <authorList>
            <person name="Yamashiro T."/>
            <person name="Shiraishi A."/>
            <person name="Satake H."/>
            <person name="Nakayama K."/>
        </authorList>
    </citation>
    <scope>NUCLEOTIDE SEQUENCE</scope>
</reference>
<sequence>MAVVGNVLSSESRIMSQDHSKLKNNPVSLKSKKSLLEHEMSKLEDQLGRAQKNQDVKGRQVVKDPRSENAYNLKELSMLRRSEEVVVLSSKLAAANLKKARLVRDFIPLVIKKLFESEHFNQALGDLQQKDYHPEAENIFDEAAEAFYELKFLYIPLLGEKAGQNLEHLVNVEAPSIQEASSS</sequence>
<dbReference type="AlphaFoldDB" id="A0A6L2NM46"/>
<protein>
    <submittedName>
        <fullName evidence="2">Uncharacterized protein</fullName>
    </submittedName>
</protein>
<accession>A0A6L2NM46</accession>
<gene>
    <name evidence="2" type="ORF">Tci_059346</name>
</gene>
<evidence type="ECO:0000256" key="1">
    <source>
        <dbReference type="SAM" id="MobiDB-lite"/>
    </source>
</evidence>
<feature type="region of interest" description="Disordered" evidence="1">
    <location>
        <begin position="1"/>
        <end position="28"/>
    </location>
</feature>